<keyword evidence="1" id="KW-0732">Signal</keyword>
<dbReference type="InterPro" id="IPR019509">
    <property type="entry name" value="Carboxypeptidase_inhibitor_I68"/>
</dbReference>
<protein>
    <submittedName>
        <fullName evidence="2">Carboxypeptidase inhibitor</fullName>
    </submittedName>
</protein>
<reference evidence="2" key="1">
    <citation type="journal article" date="2017" name="Parasit. Vectors">
        <title>Sialotranscriptomics of Rhipicephalus zambeziensis reveals intricate expression profiles of secretory proteins and suggests tight temporal transcriptional regulation during blood-feeding.</title>
        <authorList>
            <person name="de Castro M.H."/>
            <person name="de Klerk D."/>
            <person name="Pienaar R."/>
            <person name="Rees D.J.G."/>
            <person name="Mans B.J."/>
        </authorList>
    </citation>
    <scope>NUCLEOTIDE SEQUENCE</scope>
    <source>
        <tissue evidence="2">Salivary glands</tissue>
    </source>
</reference>
<evidence type="ECO:0000256" key="1">
    <source>
        <dbReference type="SAM" id="SignalP"/>
    </source>
</evidence>
<organism evidence="2">
    <name type="scientific">Rhipicephalus zambeziensis</name>
    <dbReference type="NCBI Taxonomy" id="60191"/>
    <lineage>
        <taxon>Eukaryota</taxon>
        <taxon>Metazoa</taxon>
        <taxon>Ecdysozoa</taxon>
        <taxon>Arthropoda</taxon>
        <taxon>Chelicerata</taxon>
        <taxon>Arachnida</taxon>
        <taxon>Acari</taxon>
        <taxon>Parasitiformes</taxon>
        <taxon>Ixodida</taxon>
        <taxon>Ixodoidea</taxon>
        <taxon>Ixodidae</taxon>
        <taxon>Rhipicephalinae</taxon>
        <taxon>Rhipicephalus</taxon>
        <taxon>Rhipicephalus</taxon>
    </lineage>
</organism>
<dbReference type="Pfam" id="PF10468">
    <property type="entry name" value="Inhibitor_I68"/>
    <property type="match status" value="1"/>
</dbReference>
<evidence type="ECO:0000313" key="2">
    <source>
        <dbReference type="EMBL" id="MAA11833.1"/>
    </source>
</evidence>
<feature type="signal peptide" evidence="1">
    <location>
        <begin position="1"/>
        <end position="20"/>
    </location>
</feature>
<dbReference type="AlphaFoldDB" id="A0A224YC40"/>
<accession>A0A224YC40</accession>
<feature type="chain" id="PRO_5012420444" evidence="1">
    <location>
        <begin position="21"/>
        <end position="106"/>
    </location>
</feature>
<dbReference type="EMBL" id="GFPF01000687">
    <property type="protein sequence ID" value="MAA11833.1"/>
    <property type="molecule type" value="Transcribed_RNA"/>
</dbReference>
<dbReference type="GO" id="GO:0008191">
    <property type="term" value="F:metalloendopeptidase inhibitor activity"/>
    <property type="evidence" value="ECO:0007669"/>
    <property type="project" value="InterPro"/>
</dbReference>
<proteinExistence type="predicted"/>
<sequence length="106" mass="11726">MQSFSVIYVLCLVSGILVDSRYSECKSKGNKCTLPFMCPKEDRLKLGGCWLFSVCCRKKRIDPCFAMHGKCKRVFKPCSGHVNTTFPCPKGRSCCVPGSHLAAGIK</sequence>
<name>A0A224YC40_9ACAR</name>
<dbReference type="Gene3D" id="3.30.1680.50">
    <property type="entry name" value="Carboxypeptidase inhibitor, N-terminal domain"/>
    <property type="match status" value="1"/>
</dbReference>